<evidence type="ECO:0000256" key="8">
    <source>
        <dbReference type="HAMAP-Rule" id="MF_00101"/>
    </source>
</evidence>
<evidence type="ECO:0000259" key="9">
    <source>
        <dbReference type="Pfam" id="PF01648"/>
    </source>
</evidence>
<comment type="cofactor">
    <cofactor evidence="8">
        <name>Mg(2+)</name>
        <dbReference type="ChEBI" id="CHEBI:18420"/>
    </cofactor>
</comment>
<keyword evidence="5 8" id="KW-0460">Magnesium</keyword>
<dbReference type="RefSeq" id="WP_013506920.1">
    <property type="nucleotide sequence ID" value="NC_014836.1"/>
</dbReference>
<keyword evidence="6 8" id="KW-0443">Lipid metabolism</keyword>
<evidence type="ECO:0000313" key="10">
    <source>
        <dbReference type="EMBL" id="ADU67046.1"/>
    </source>
</evidence>
<keyword evidence="11" id="KW-1185">Reference proteome</keyword>
<feature type="binding site" evidence="8">
    <location>
        <position position="8"/>
    </location>
    <ligand>
        <name>Mg(2+)</name>
        <dbReference type="ChEBI" id="CHEBI:18420"/>
    </ligand>
</feature>
<accession>E6W4H3</accession>
<evidence type="ECO:0000256" key="1">
    <source>
        <dbReference type="ARBA" id="ARBA00022516"/>
    </source>
</evidence>
<dbReference type="InterPro" id="IPR008278">
    <property type="entry name" value="4-PPantetheinyl_Trfase_dom"/>
</dbReference>
<evidence type="ECO:0000256" key="6">
    <source>
        <dbReference type="ARBA" id="ARBA00023098"/>
    </source>
</evidence>
<evidence type="ECO:0000256" key="4">
    <source>
        <dbReference type="ARBA" id="ARBA00022832"/>
    </source>
</evidence>
<dbReference type="Pfam" id="PF01648">
    <property type="entry name" value="ACPS"/>
    <property type="match status" value="1"/>
</dbReference>
<dbReference type="GO" id="GO:0000287">
    <property type="term" value="F:magnesium ion binding"/>
    <property type="evidence" value="ECO:0007669"/>
    <property type="project" value="UniProtKB-UniRule"/>
</dbReference>
<keyword evidence="4 8" id="KW-0276">Fatty acid metabolism</keyword>
<dbReference type="OrthoDB" id="517356at2"/>
<dbReference type="FunCoup" id="E6W4H3">
    <property type="interactions" value="140"/>
</dbReference>
<dbReference type="STRING" id="653733.Selin_2330"/>
<evidence type="ECO:0000256" key="7">
    <source>
        <dbReference type="ARBA" id="ARBA00023160"/>
    </source>
</evidence>
<dbReference type="GO" id="GO:0005737">
    <property type="term" value="C:cytoplasm"/>
    <property type="evidence" value="ECO:0007669"/>
    <property type="project" value="UniProtKB-SubCell"/>
</dbReference>
<dbReference type="GO" id="GO:0008897">
    <property type="term" value="F:holo-[acyl-carrier-protein] synthase activity"/>
    <property type="evidence" value="ECO:0007669"/>
    <property type="project" value="UniProtKB-UniRule"/>
</dbReference>
<dbReference type="Proteomes" id="UP000002572">
    <property type="component" value="Chromosome"/>
</dbReference>
<dbReference type="eggNOG" id="COG0736">
    <property type="taxonomic scope" value="Bacteria"/>
</dbReference>
<dbReference type="EMBL" id="CP002432">
    <property type="protein sequence ID" value="ADU67046.1"/>
    <property type="molecule type" value="Genomic_DNA"/>
</dbReference>
<comment type="subcellular location">
    <subcellularLocation>
        <location evidence="8">Cytoplasm</location>
    </subcellularLocation>
</comment>
<evidence type="ECO:0000256" key="2">
    <source>
        <dbReference type="ARBA" id="ARBA00022679"/>
    </source>
</evidence>
<dbReference type="Gene3D" id="3.90.470.20">
    <property type="entry name" value="4'-phosphopantetheinyl transferase domain"/>
    <property type="match status" value="1"/>
</dbReference>
<keyword evidence="2 8" id="KW-0808">Transferase</keyword>
<keyword evidence="3 8" id="KW-0479">Metal-binding</keyword>
<dbReference type="InParanoid" id="E6W4H3"/>
<dbReference type="InterPro" id="IPR004568">
    <property type="entry name" value="Ppantetheine-prot_Trfase_dom"/>
</dbReference>
<comment type="similarity">
    <text evidence="8">Belongs to the P-Pant transferase superfamily. AcpS family.</text>
</comment>
<name>E6W4H3_DESIS</name>
<dbReference type="HOGENOM" id="CLU_089696_0_2_0"/>
<dbReference type="EC" id="2.7.8.7" evidence="8"/>
<keyword evidence="7 8" id="KW-0275">Fatty acid biosynthesis</keyword>
<dbReference type="HAMAP" id="MF_00101">
    <property type="entry name" value="AcpS"/>
    <property type="match status" value="1"/>
</dbReference>
<dbReference type="NCBIfam" id="TIGR00556">
    <property type="entry name" value="pantethn_trn"/>
    <property type="match status" value="1"/>
</dbReference>
<evidence type="ECO:0000256" key="5">
    <source>
        <dbReference type="ARBA" id="ARBA00022842"/>
    </source>
</evidence>
<gene>
    <name evidence="8" type="primary">acpS</name>
    <name evidence="10" type="ordered locus">Selin_2330</name>
</gene>
<dbReference type="InterPro" id="IPR002582">
    <property type="entry name" value="ACPS"/>
</dbReference>
<proteinExistence type="inferred from homology"/>
<keyword evidence="8" id="KW-0963">Cytoplasm</keyword>
<dbReference type="InterPro" id="IPR037143">
    <property type="entry name" value="4-PPantetheinyl_Trfase_dom_sf"/>
</dbReference>
<feature type="binding site" evidence="8">
    <location>
        <position position="53"/>
    </location>
    <ligand>
        <name>Mg(2+)</name>
        <dbReference type="ChEBI" id="CHEBI:18420"/>
    </ligand>
</feature>
<dbReference type="GO" id="GO:0006633">
    <property type="term" value="P:fatty acid biosynthetic process"/>
    <property type="evidence" value="ECO:0007669"/>
    <property type="project" value="UniProtKB-UniRule"/>
</dbReference>
<evidence type="ECO:0000313" key="11">
    <source>
        <dbReference type="Proteomes" id="UP000002572"/>
    </source>
</evidence>
<organism evidence="10 11">
    <name type="scientific">Desulfurispirillum indicum (strain ATCC BAA-1389 / DSM 22839 / S5)</name>
    <dbReference type="NCBI Taxonomy" id="653733"/>
    <lineage>
        <taxon>Bacteria</taxon>
        <taxon>Pseudomonadati</taxon>
        <taxon>Chrysiogenota</taxon>
        <taxon>Chrysiogenia</taxon>
        <taxon>Chrysiogenales</taxon>
        <taxon>Chrysiogenaceae</taxon>
        <taxon>Desulfurispirillum</taxon>
    </lineage>
</organism>
<reference evidence="10 11" key="1">
    <citation type="submission" date="2010-12" db="EMBL/GenBank/DDBJ databases">
        <title>Complete sequence of Desulfurispirillum indicum S5.</title>
        <authorList>
            <consortium name="US DOE Joint Genome Institute"/>
            <person name="Lucas S."/>
            <person name="Copeland A."/>
            <person name="Lapidus A."/>
            <person name="Cheng J.-F."/>
            <person name="Goodwin L."/>
            <person name="Pitluck S."/>
            <person name="Chertkov O."/>
            <person name="Held B."/>
            <person name="Detter J.C."/>
            <person name="Han C."/>
            <person name="Tapia R."/>
            <person name="Land M."/>
            <person name="Hauser L."/>
            <person name="Kyrpides N."/>
            <person name="Ivanova N."/>
            <person name="Mikhailova N."/>
            <person name="Haggblom M."/>
            <person name="Rauschenbach I."/>
            <person name="Bini E."/>
            <person name="Woyke T."/>
        </authorList>
    </citation>
    <scope>NUCLEOTIDE SEQUENCE [LARGE SCALE GENOMIC DNA]</scope>
    <source>
        <strain evidence="11">ATCC BAA-1389 / DSM 22839 / S5</strain>
    </source>
</reference>
<feature type="domain" description="4'-phosphopantetheinyl transferase" evidence="9">
    <location>
        <begin position="4"/>
        <end position="115"/>
    </location>
</feature>
<comment type="catalytic activity">
    <reaction evidence="8">
        <text>apo-[ACP] + CoA = holo-[ACP] + adenosine 3',5'-bisphosphate + H(+)</text>
        <dbReference type="Rhea" id="RHEA:12068"/>
        <dbReference type="Rhea" id="RHEA-COMP:9685"/>
        <dbReference type="Rhea" id="RHEA-COMP:9690"/>
        <dbReference type="ChEBI" id="CHEBI:15378"/>
        <dbReference type="ChEBI" id="CHEBI:29999"/>
        <dbReference type="ChEBI" id="CHEBI:57287"/>
        <dbReference type="ChEBI" id="CHEBI:58343"/>
        <dbReference type="ChEBI" id="CHEBI:64479"/>
        <dbReference type="EC" id="2.7.8.7"/>
    </reaction>
</comment>
<sequence length="137" mass="15709">MIQGVGVDMVEVERFDNMKLHFMERVFTPVEIEYASGVANSRERFAARFAAKEAFLKAMGTGLRDCRLKDMEVCHDPLGRPFFTFYGNLSRYNDRQRYNVQLSLSHTRQHAIAYCVIETGELCCSQPVPHGQHDNTS</sequence>
<dbReference type="KEGG" id="din:Selin_2330"/>
<dbReference type="NCBIfam" id="TIGR00516">
    <property type="entry name" value="acpS"/>
    <property type="match status" value="1"/>
</dbReference>
<comment type="function">
    <text evidence="8">Transfers the 4'-phosphopantetheine moiety from coenzyme A to a Ser of acyl-carrier-protein.</text>
</comment>
<dbReference type="SUPFAM" id="SSF56214">
    <property type="entry name" value="4'-phosphopantetheinyl transferase"/>
    <property type="match status" value="1"/>
</dbReference>
<protein>
    <recommendedName>
        <fullName evidence="8">Holo-[acyl-carrier-protein] synthase</fullName>
        <shortName evidence="8">Holo-ACP synthase</shortName>
        <ecNumber evidence="8">2.7.8.7</ecNumber>
    </recommendedName>
    <alternativeName>
        <fullName evidence="8">4'-phosphopantetheinyl transferase AcpS</fullName>
    </alternativeName>
</protein>
<evidence type="ECO:0000256" key="3">
    <source>
        <dbReference type="ARBA" id="ARBA00022723"/>
    </source>
</evidence>
<dbReference type="AlphaFoldDB" id="E6W4H3"/>
<keyword evidence="1 8" id="KW-0444">Lipid biosynthesis</keyword>